<protein>
    <recommendedName>
        <fullName evidence="3">CCHC-type domain-containing protein</fullName>
    </recommendedName>
</protein>
<feature type="compositionally biased region" description="Polar residues" evidence="2">
    <location>
        <begin position="469"/>
        <end position="482"/>
    </location>
</feature>
<name>A0A0C4DL32_MAGP6</name>
<dbReference type="SUPFAM" id="SSF57756">
    <property type="entry name" value="Retrovirus zinc finger-like domains"/>
    <property type="match status" value="1"/>
</dbReference>
<dbReference type="EMBL" id="ADBL01000111">
    <property type="status" value="NOT_ANNOTATED_CDS"/>
    <property type="molecule type" value="Genomic_DNA"/>
</dbReference>
<reference evidence="5" key="5">
    <citation type="submission" date="2015-06" db="UniProtKB">
        <authorList>
            <consortium name="EnsemblFungi"/>
        </authorList>
    </citation>
    <scope>IDENTIFICATION</scope>
    <source>
        <strain evidence="5">ATCC 64411</strain>
    </source>
</reference>
<evidence type="ECO:0000259" key="3">
    <source>
        <dbReference type="PROSITE" id="PS50158"/>
    </source>
</evidence>
<dbReference type="Proteomes" id="UP000011715">
    <property type="component" value="Unassembled WGS sequence"/>
</dbReference>
<organism evidence="5 6">
    <name type="scientific">Magnaporthiopsis poae (strain ATCC 64411 / 73-15)</name>
    <name type="common">Kentucky bluegrass fungus</name>
    <name type="synonym">Magnaporthe poae</name>
    <dbReference type="NCBI Taxonomy" id="644358"/>
    <lineage>
        <taxon>Eukaryota</taxon>
        <taxon>Fungi</taxon>
        <taxon>Dikarya</taxon>
        <taxon>Ascomycota</taxon>
        <taxon>Pezizomycotina</taxon>
        <taxon>Sordariomycetes</taxon>
        <taxon>Sordariomycetidae</taxon>
        <taxon>Magnaporthales</taxon>
        <taxon>Magnaporthaceae</taxon>
        <taxon>Magnaporthiopsis</taxon>
    </lineage>
</organism>
<feature type="compositionally biased region" description="Basic and acidic residues" evidence="2">
    <location>
        <begin position="412"/>
        <end position="433"/>
    </location>
</feature>
<feature type="domain" description="CCHC-type" evidence="3">
    <location>
        <begin position="17"/>
        <end position="32"/>
    </location>
</feature>
<dbReference type="OMA" id="HSRDHRN"/>
<dbReference type="GO" id="GO:0008270">
    <property type="term" value="F:zinc ion binding"/>
    <property type="evidence" value="ECO:0007669"/>
    <property type="project" value="UniProtKB-KW"/>
</dbReference>
<dbReference type="EnsemblFungi" id="MAPG_00467T0">
    <property type="protein sequence ID" value="MAPG_00467T0"/>
    <property type="gene ID" value="MAPG_00467"/>
</dbReference>
<dbReference type="OrthoDB" id="3550095at2759"/>
<reference evidence="4" key="2">
    <citation type="submission" date="2010-05" db="EMBL/GenBank/DDBJ databases">
        <title>The Genome Sequence of Magnaporthe poae strain ATCC 64411.</title>
        <authorList>
            <consortium name="The Broad Institute Genome Sequencing Platform"/>
            <consortium name="Broad Institute Genome Sequencing Center for Infectious Disease"/>
            <person name="Ma L.-J."/>
            <person name="Dead R."/>
            <person name="Young S."/>
            <person name="Zeng Q."/>
            <person name="Koehrsen M."/>
            <person name="Alvarado L."/>
            <person name="Berlin A."/>
            <person name="Chapman S.B."/>
            <person name="Chen Z."/>
            <person name="Freedman E."/>
            <person name="Gellesch M."/>
            <person name="Goldberg J."/>
            <person name="Griggs A."/>
            <person name="Gujja S."/>
            <person name="Heilman E.R."/>
            <person name="Heiman D."/>
            <person name="Hepburn T."/>
            <person name="Howarth C."/>
            <person name="Jen D."/>
            <person name="Larson L."/>
            <person name="Mehta T."/>
            <person name="Neiman D."/>
            <person name="Pearson M."/>
            <person name="Roberts A."/>
            <person name="Saif S."/>
            <person name="Shea T."/>
            <person name="Shenoy N."/>
            <person name="Sisk P."/>
            <person name="Stolte C."/>
            <person name="Sykes S."/>
            <person name="Walk T."/>
            <person name="White J."/>
            <person name="Yandava C."/>
            <person name="Haas B."/>
            <person name="Nusbaum C."/>
            <person name="Birren B."/>
        </authorList>
    </citation>
    <scope>NUCLEOTIDE SEQUENCE</scope>
    <source>
        <strain evidence="4">ATCC 64411</strain>
    </source>
</reference>
<feature type="compositionally biased region" description="Pro residues" evidence="2">
    <location>
        <begin position="45"/>
        <end position="59"/>
    </location>
</feature>
<dbReference type="PROSITE" id="PS50158">
    <property type="entry name" value="ZF_CCHC"/>
    <property type="match status" value="1"/>
</dbReference>
<reference evidence="5" key="4">
    <citation type="journal article" date="2015" name="G3 (Bethesda)">
        <title>Genome sequences of three phytopathogenic species of the Magnaporthaceae family of fungi.</title>
        <authorList>
            <person name="Okagaki L.H."/>
            <person name="Nunes C.C."/>
            <person name="Sailsbery J."/>
            <person name="Clay B."/>
            <person name="Brown D."/>
            <person name="John T."/>
            <person name="Oh Y."/>
            <person name="Young N."/>
            <person name="Fitzgerald M."/>
            <person name="Haas B.J."/>
            <person name="Zeng Q."/>
            <person name="Young S."/>
            <person name="Adiconis X."/>
            <person name="Fan L."/>
            <person name="Levin J.Z."/>
            <person name="Mitchell T.K."/>
            <person name="Okubara P.A."/>
            <person name="Farman M.L."/>
            <person name="Kohn L.M."/>
            <person name="Birren B."/>
            <person name="Ma L.-J."/>
            <person name="Dean R.A."/>
        </authorList>
    </citation>
    <scope>NUCLEOTIDE SEQUENCE</scope>
    <source>
        <strain evidence="5">ATCC 64411 / 73-15</strain>
    </source>
</reference>
<reference evidence="6" key="1">
    <citation type="submission" date="2010-05" db="EMBL/GenBank/DDBJ databases">
        <title>The genome sequence of Magnaporthe poae strain ATCC 64411.</title>
        <authorList>
            <person name="Ma L.-J."/>
            <person name="Dead R."/>
            <person name="Young S."/>
            <person name="Zeng Q."/>
            <person name="Koehrsen M."/>
            <person name="Alvarado L."/>
            <person name="Berlin A."/>
            <person name="Chapman S.B."/>
            <person name="Chen Z."/>
            <person name="Freedman E."/>
            <person name="Gellesch M."/>
            <person name="Goldberg J."/>
            <person name="Griggs A."/>
            <person name="Gujja S."/>
            <person name="Heilman E.R."/>
            <person name="Heiman D."/>
            <person name="Hepburn T."/>
            <person name="Howarth C."/>
            <person name="Jen D."/>
            <person name="Larson L."/>
            <person name="Mehta T."/>
            <person name="Neiman D."/>
            <person name="Pearson M."/>
            <person name="Roberts A."/>
            <person name="Saif S."/>
            <person name="Shea T."/>
            <person name="Shenoy N."/>
            <person name="Sisk P."/>
            <person name="Stolte C."/>
            <person name="Sykes S."/>
            <person name="Walk T."/>
            <person name="White J."/>
            <person name="Yandava C."/>
            <person name="Haas B."/>
            <person name="Nusbaum C."/>
            <person name="Birren B."/>
        </authorList>
    </citation>
    <scope>NUCLEOTIDE SEQUENCE [LARGE SCALE GENOMIC DNA]</scope>
    <source>
        <strain evidence="6">ATCC 64411 / 73-15</strain>
    </source>
</reference>
<dbReference type="GO" id="GO:0003676">
    <property type="term" value="F:nucleic acid binding"/>
    <property type="evidence" value="ECO:0007669"/>
    <property type="project" value="InterPro"/>
</dbReference>
<dbReference type="EMBL" id="GL876966">
    <property type="protein sequence ID" value="KLU81377.1"/>
    <property type="molecule type" value="Genomic_DNA"/>
</dbReference>
<dbReference type="AlphaFoldDB" id="A0A0C4DL32"/>
<dbReference type="InterPro" id="IPR001878">
    <property type="entry name" value="Znf_CCHC"/>
</dbReference>
<evidence type="ECO:0000313" key="4">
    <source>
        <dbReference type="EMBL" id="KLU81377.1"/>
    </source>
</evidence>
<dbReference type="eggNOG" id="ENOG502SDVN">
    <property type="taxonomic scope" value="Eukaryota"/>
</dbReference>
<feature type="region of interest" description="Disordered" evidence="2">
    <location>
        <begin position="412"/>
        <end position="612"/>
    </location>
</feature>
<dbReference type="VEuPathDB" id="FungiDB:MAPG_00467"/>
<evidence type="ECO:0000313" key="5">
    <source>
        <dbReference type="EnsemblFungi" id="MAPG_00467T0"/>
    </source>
</evidence>
<feature type="compositionally biased region" description="Pro residues" evidence="2">
    <location>
        <begin position="122"/>
        <end position="132"/>
    </location>
</feature>
<gene>
    <name evidence="4" type="ORF">MAPG_00467</name>
</gene>
<feature type="region of interest" description="Disordered" evidence="2">
    <location>
        <begin position="39"/>
        <end position="336"/>
    </location>
</feature>
<feature type="compositionally biased region" description="Low complexity" evidence="2">
    <location>
        <begin position="241"/>
        <end position="257"/>
    </location>
</feature>
<feature type="compositionally biased region" description="Pro residues" evidence="2">
    <location>
        <begin position="74"/>
        <end position="115"/>
    </location>
</feature>
<dbReference type="STRING" id="644358.A0A0C4DL32"/>
<accession>A0A0C4DL32</accession>
<sequence length="652" mass="72180">MPERAPGQDGPKDEPECFNCGVKGHFVMACPEEVRKVPAYGAGYPAPPPPPPPPAPHPYPSYDLYGQPSGYGLPGPPPPPGHPPPPPSHLPGPPPVNPYHPPYGNPPQPYYPPPQQTYTPAAPYPAQGPPPVATAHPTHPSLPPIPPPPAYPYPPPIPSYPGPYEAHQPYYPPAYPSESPRGQPQHDRNRNQRHRNGPNHKGRDRDRDRDRDRGRDRDRDRDRNRGSKHQRKGQAQRNRSPSKATETTTTRPSTLPTVLPASLPARQPRRTPDAGKPVADSDDVEKPKPKASPETEDDEFEWELQAAFAQRPAKPADAVGRPLPNEYNDAPTIPPAFDSNSIRSEFFSADNCTGFLRSIRDSKFWDKAKNDPAFLAWPGMVRCRFPNNPHEYPSYPSTTLTGGRSETIVKDGAMSDEKTAQQRCSPRQERELSASRSGDVQPHGSLGKHGRTPNGSDRHNQAKRFRGSEVSTPRSVYDSPSTGPRRYRGDAGDGGPVEQSQHRSSHQSGARAHSNGRPESRRPNDSSSGGRGRHDSGYHSNNSPEKTHGRSRSRPRPDARYRSRSRSPLRGYARYGSRRVSESPRGRHGRGRSPSSPPRSPPRSGSSSPLDDLEMEILGMVREVVSEKKEPRTDVKPKRRQIKVADAFSRRW</sequence>
<keyword evidence="1" id="KW-0863">Zinc-finger</keyword>
<feature type="compositionally biased region" description="Basic residues" evidence="2">
    <location>
        <begin position="191"/>
        <end position="200"/>
    </location>
</feature>
<evidence type="ECO:0000256" key="2">
    <source>
        <dbReference type="SAM" id="MobiDB-lite"/>
    </source>
</evidence>
<feature type="compositionally biased region" description="Basic and acidic residues" evidence="2">
    <location>
        <begin position="284"/>
        <end position="293"/>
    </location>
</feature>
<dbReference type="InterPro" id="IPR036875">
    <property type="entry name" value="Znf_CCHC_sf"/>
</dbReference>
<dbReference type="EMBL" id="ADBL01000112">
    <property type="status" value="NOT_ANNOTATED_CDS"/>
    <property type="molecule type" value="Genomic_DNA"/>
</dbReference>
<reference evidence="4" key="3">
    <citation type="submission" date="2011-03" db="EMBL/GenBank/DDBJ databases">
        <title>Annotation of Magnaporthe poae ATCC 64411.</title>
        <authorList>
            <person name="Ma L.-J."/>
            <person name="Dead R."/>
            <person name="Young S.K."/>
            <person name="Zeng Q."/>
            <person name="Gargeya S."/>
            <person name="Fitzgerald M."/>
            <person name="Haas B."/>
            <person name="Abouelleil A."/>
            <person name="Alvarado L."/>
            <person name="Arachchi H.M."/>
            <person name="Berlin A."/>
            <person name="Brown A."/>
            <person name="Chapman S.B."/>
            <person name="Chen Z."/>
            <person name="Dunbar C."/>
            <person name="Freedman E."/>
            <person name="Gearin G."/>
            <person name="Gellesch M."/>
            <person name="Goldberg J."/>
            <person name="Griggs A."/>
            <person name="Gujja S."/>
            <person name="Heiman D."/>
            <person name="Howarth C."/>
            <person name="Larson L."/>
            <person name="Lui A."/>
            <person name="MacDonald P.J.P."/>
            <person name="Mehta T."/>
            <person name="Montmayeur A."/>
            <person name="Murphy C."/>
            <person name="Neiman D."/>
            <person name="Pearson M."/>
            <person name="Priest M."/>
            <person name="Roberts A."/>
            <person name="Saif S."/>
            <person name="Shea T."/>
            <person name="Shenoy N."/>
            <person name="Sisk P."/>
            <person name="Stolte C."/>
            <person name="Sykes S."/>
            <person name="Yandava C."/>
            <person name="Wortman J."/>
            <person name="Nusbaum C."/>
            <person name="Birren B."/>
        </authorList>
    </citation>
    <scope>NUCLEOTIDE SEQUENCE</scope>
    <source>
        <strain evidence="4">ATCC 64411</strain>
    </source>
</reference>
<proteinExistence type="predicted"/>
<feature type="compositionally biased region" description="Basic and acidic residues" evidence="2">
    <location>
        <begin position="201"/>
        <end position="225"/>
    </location>
</feature>
<feature type="compositionally biased region" description="Pro residues" evidence="2">
    <location>
        <begin position="140"/>
        <end position="161"/>
    </location>
</feature>
<keyword evidence="1" id="KW-0862">Zinc</keyword>
<evidence type="ECO:0000256" key="1">
    <source>
        <dbReference type="PROSITE-ProRule" id="PRU00047"/>
    </source>
</evidence>
<keyword evidence="1" id="KW-0479">Metal-binding</keyword>
<keyword evidence="6" id="KW-1185">Reference proteome</keyword>
<evidence type="ECO:0000313" key="6">
    <source>
        <dbReference type="Proteomes" id="UP000011715"/>
    </source>
</evidence>